<evidence type="ECO:0000313" key="2">
    <source>
        <dbReference type="EMBL" id="GGK64875.1"/>
    </source>
</evidence>
<dbReference type="Proteomes" id="UP000612956">
    <property type="component" value="Unassembled WGS sequence"/>
</dbReference>
<sequence>MTFSIVASYPLSTFRGSRPDGTVDRVPSVARLHSALLAAAGFGPRAMETELGWGPSEADEVALRWLEDNPPNAVTIPPLQVTIGDAIAYRDDGTIGKTGKAKTIRKLGKQESVVAVDGEFVWTWRQTPPPQVAESLRELCPDVPHLGTAESPVIIRVVDTDVPSTHEFDPTADLFHQDPGYDLDLPLPGRADELMSAHTAERTGKVGSDRAGTDERSTSRALPRAHIRSGRYRAIRAPQPDVPWPEVLVVPLDSAVAEKDRVRVAVAAHRTLIKILDRLSPPILTGDYADPALRPANRVAIQVIDRRQPTTFSMRTPSSLAIMIPPADRSEIAAVLRAVHQMKTLRPIGGSRVDVAGQVEVVAGDQVWREPEPGKIRLWKTSPPAVPDTRGYRDWTFTHAVLLSLGYIWQGTQLIPPAIGTGAERANSLVDAVNAANAVVLETDPVRDSSVHHYVHKVNKNAIVRPYRARLTLGDLCGASTLVAIGQARHLGGGLLVPDDRPEGSLFIPGEK</sequence>
<reference evidence="2" key="1">
    <citation type="journal article" date="2014" name="Int. J. Syst. Evol. Microbiol.">
        <title>Complete genome sequence of Corynebacterium casei LMG S-19264T (=DSM 44701T), isolated from a smear-ripened cheese.</title>
        <authorList>
            <consortium name="US DOE Joint Genome Institute (JGI-PGF)"/>
            <person name="Walter F."/>
            <person name="Albersmeier A."/>
            <person name="Kalinowski J."/>
            <person name="Ruckert C."/>
        </authorList>
    </citation>
    <scope>NUCLEOTIDE SEQUENCE</scope>
    <source>
        <strain evidence="2">CGMCC 4.7278</strain>
    </source>
</reference>
<dbReference type="RefSeq" id="WP_188830679.1">
    <property type="nucleotide sequence ID" value="NZ_BMMW01000004.1"/>
</dbReference>
<comment type="caution">
    <text evidence="2">The sequence shown here is derived from an EMBL/GenBank/DDBJ whole genome shotgun (WGS) entry which is preliminary data.</text>
</comment>
<protein>
    <recommendedName>
        <fullName evidence="4">Type I-U CRISPR-associated protein Cas5/Cas6</fullName>
    </recommendedName>
</protein>
<accession>A0A917QS22</accession>
<feature type="region of interest" description="Disordered" evidence="1">
    <location>
        <begin position="199"/>
        <end position="221"/>
    </location>
</feature>
<dbReference type="AlphaFoldDB" id="A0A917QS22"/>
<dbReference type="EMBL" id="BMMW01000004">
    <property type="protein sequence ID" value="GGK64875.1"/>
    <property type="molecule type" value="Genomic_DNA"/>
</dbReference>
<feature type="compositionally biased region" description="Basic and acidic residues" evidence="1">
    <location>
        <begin position="199"/>
        <end position="218"/>
    </location>
</feature>
<evidence type="ECO:0008006" key="4">
    <source>
        <dbReference type="Google" id="ProtNLM"/>
    </source>
</evidence>
<keyword evidence="3" id="KW-1185">Reference proteome</keyword>
<gene>
    <name evidence="2" type="ORF">GCM10011591_41440</name>
</gene>
<evidence type="ECO:0000256" key="1">
    <source>
        <dbReference type="SAM" id="MobiDB-lite"/>
    </source>
</evidence>
<dbReference type="InterPro" id="IPR019089">
    <property type="entry name" value="Cas_GSU0054"/>
</dbReference>
<organism evidence="2 3">
    <name type="scientific">Nocardia camponoti</name>
    <dbReference type="NCBI Taxonomy" id="1616106"/>
    <lineage>
        <taxon>Bacteria</taxon>
        <taxon>Bacillati</taxon>
        <taxon>Actinomycetota</taxon>
        <taxon>Actinomycetes</taxon>
        <taxon>Mycobacteriales</taxon>
        <taxon>Nocardiaceae</taxon>
        <taxon>Nocardia</taxon>
    </lineage>
</organism>
<name>A0A917QS22_9NOCA</name>
<reference evidence="2" key="2">
    <citation type="submission" date="2020-09" db="EMBL/GenBank/DDBJ databases">
        <authorList>
            <person name="Sun Q."/>
            <person name="Zhou Y."/>
        </authorList>
    </citation>
    <scope>NUCLEOTIDE SEQUENCE</scope>
    <source>
        <strain evidence="2">CGMCC 4.7278</strain>
    </source>
</reference>
<proteinExistence type="predicted"/>
<dbReference type="NCBIfam" id="TIGR02165">
    <property type="entry name" value="cas5_6_GSU0054"/>
    <property type="match status" value="1"/>
</dbReference>
<evidence type="ECO:0000313" key="3">
    <source>
        <dbReference type="Proteomes" id="UP000612956"/>
    </source>
</evidence>